<dbReference type="AlphaFoldDB" id="A0A5C3DYY8"/>
<organism evidence="2 3">
    <name type="scientific">Ustilago trichophora</name>
    <dbReference type="NCBI Taxonomy" id="86804"/>
    <lineage>
        <taxon>Eukaryota</taxon>
        <taxon>Fungi</taxon>
        <taxon>Dikarya</taxon>
        <taxon>Basidiomycota</taxon>
        <taxon>Ustilaginomycotina</taxon>
        <taxon>Ustilaginomycetes</taxon>
        <taxon>Ustilaginales</taxon>
        <taxon>Ustilaginaceae</taxon>
        <taxon>Ustilago</taxon>
    </lineage>
</organism>
<gene>
    <name evidence="2" type="ORF">UTRI_03816_B</name>
</gene>
<evidence type="ECO:0000313" key="3">
    <source>
        <dbReference type="Proteomes" id="UP000324022"/>
    </source>
</evidence>
<accession>A0A5C3DYY8</accession>
<evidence type="ECO:0000313" key="2">
    <source>
        <dbReference type="EMBL" id="SPO23653.1"/>
    </source>
</evidence>
<feature type="chain" id="PRO_5023038890" evidence="1">
    <location>
        <begin position="21"/>
        <end position="131"/>
    </location>
</feature>
<sequence length="131" mass="14004">MLGLLTSLSTAFLLAAVSVAMINPEFPPYFTYPTSGMTWGPGDYVNIEWHNVLSGSVNLILQGAEGTSSAQTVRSITITEGAAAADSCWGGCGRFAWTVNIGDNPAGTYQVVMYLPDDNIRFLSDKFAITK</sequence>
<dbReference type="EMBL" id="OOIN01000006">
    <property type="protein sequence ID" value="SPO23653.1"/>
    <property type="molecule type" value="Genomic_DNA"/>
</dbReference>
<feature type="signal peptide" evidence="1">
    <location>
        <begin position="1"/>
        <end position="20"/>
    </location>
</feature>
<reference evidence="2 3" key="1">
    <citation type="submission" date="2018-03" db="EMBL/GenBank/DDBJ databases">
        <authorList>
            <person name="Guldener U."/>
        </authorList>
    </citation>
    <scope>NUCLEOTIDE SEQUENCE [LARGE SCALE GENOMIC DNA]</scope>
    <source>
        <strain evidence="2 3">NBRC100155</strain>
    </source>
</reference>
<name>A0A5C3DYY8_9BASI</name>
<keyword evidence="1" id="KW-0732">Signal</keyword>
<keyword evidence="3" id="KW-1185">Reference proteome</keyword>
<proteinExistence type="predicted"/>
<protein>
    <submittedName>
        <fullName evidence="2">Uncharacterized protein</fullName>
    </submittedName>
</protein>
<dbReference type="Proteomes" id="UP000324022">
    <property type="component" value="Unassembled WGS sequence"/>
</dbReference>
<evidence type="ECO:0000256" key="1">
    <source>
        <dbReference type="SAM" id="SignalP"/>
    </source>
</evidence>